<keyword evidence="3" id="KW-1003">Cell membrane</keyword>
<keyword evidence="5 7" id="KW-1133">Transmembrane helix</keyword>
<gene>
    <name evidence="9" type="primary">lacG</name>
    <name evidence="9" type="ORF">GCM10007111_16470</name>
</gene>
<feature type="transmembrane region" description="Helical" evidence="7">
    <location>
        <begin position="71"/>
        <end position="94"/>
    </location>
</feature>
<name>A0ABQ2DEJ2_9BACI</name>
<evidence type="ECO:0000256" key="4">
    <source>
        <dbReference type="ARBA" id="ARBA00022692"/>
    </source>
</evidence>
<dbReference type="InterPro" id="IPR035906">
    <property type="entry name" value="MetI-like_sf"/>
</dbReference>
<keyword evidence="2 7" id="KW-0813">Transport</keyword>
<keyword evidence="4 7" id="KW-0812">Transmembrane</keyword>
<dbReference type="PANTHER" id="PTHR43744:SF2">
    <property type="entry name" value="ARABINOOLIGOSACCHARIDES TRANSPORT SYSTEM PERMEASE PROTEIN ARAQ"/>
    <property type="match status" value="1"/>
</dbReference>
<feature type="transmembrane region" description="Helical" evidence="7">
    <location>
        <begin position="242"/>
        <end position="260"/>
    </location>
</feature>
<comment type="caution">
    <text evidence="9">The sequence shown here is derived from an EMBL/GenBank/DDBJ whole genome shotgun (WGS) entry which is preliminary data.</text>
</comment>
<evidence type="ECO:0000259" key="8">
    <source>
        <dbReference type="PROSITE" id="PS50928"/>
    </source>
</evidence>
<dbReference type="InterPro" id="IPR000515">
    <property type="entry name" value="MetI-like"/>
</dbReference>
<dbReference type="PANTHER" id="PTHR43744">
    <property type="entry name" value="ABC TRANSPORTER PERMEASE PROTEIN MG189-RELATED-RELATED"/>
    <property type="match status" value="1"/>
</dbReference>
<dbReference type="SUPFAM" id="SSF161098">
    <property type="entry name" value="MetI-like"/>
    <property type="match status" value="1"/>
</dbReference>
<evidence type="ECO:0000256" key="6">
    <source>
        <dbReference type="ARBA" id="ARBA00023136"/>
    </source>
</evidence>
<evidence type="ECO:0000313" key="10">
    <source>
        <dbReference type="Proteomes" id="UP000634435"/>
    </source>
</evidence>
<protein>
    <submittedName>
        <fullName evidence="9">Sugar ABC transporter permease</fullName>
    </submittedName>
</protein>
<keyword evidence="10" id="KW-1185">Reference proteome</keyword>
<evidence type="ECO:0000256" key="7">
    <source>
        <dbReference type="RuleBase" id="RU363032"/>
    </source>
</evidence>
<keyword evidence="6 7" id="KW-0472">Membrane</keyword>
<sequence length="275" mass="30593">MINQRMVRQILLYSLLIIGVIVTIGPLYWTIVGATNPSGETLRIPPNFVPGTHLIDNLQNLLASVDIWQSLINSIIITVIYTLLAGFISTAAGFAFAKYTFKGKEAIFLMFLISMMVPYQALVIPQFELFAILGLLDTYSAIILPQLAYPFAIFLMRQNMQSIPDSLIEAARIDGASEFYIFIKIGLPTMVPAIAAVSIFLFTHQWNNFLWPLIALISEEKYTLPVALATIAGQRSIDYGQLMLGAVISILPIFLMFLFLQRYFISGIIGGAVKE</sequence>
<dbReference type="RefSeq" id="WP_188942683.1">
    <property type="nucleotide sequence ID" value="NZ_BMPN01000002.1"/>
</dbReference>
<dbReference type="Gene3D" id="1.10.3720.10">
    <property type="entry name" value="MetI-like"/>
    <property type="match status" value="1"/>
</dbReference>
<feature type="transmembrane region" description="Helical" evidence="7">
    <location>
        <begin position="130"/>
        <end position="156"/>
    </location>
</feature>
<feature type="transmembrane region" description="Helical" evidence="7">
    <location>
        <begin position="177"/>
        <end position="202"/>
    </location>
</feature>
<feature type="domain" description="ABC transmembrane type-1" evidence="8">
    <location>
        <begin position="71"/>
        <end position="260"/>
    </location>
</feature>
<evidence type="ECO:0000256" key="5">
    <source>
        <dbReference type="ARBA" id="ARBA00022989"/>
    </source>
</evidence>
<accession>A0ABQ2DEJ2</accession>
<comment type="subcellular location">
    <subcellularLocation>
        <location evidence="1 7">Cell membrane</location>
        <topology evidence="1 7">Multi-pass membrane protein</topology>
    </subcellularLocation>
</comment>
<dbReference type="Pfam" id="PF00528">
    <property type="entry name" value="BPD_transp_1"/>
    <property type="match status" value="1"/>
</dbReference>
<evidence type="ECO:0000256" key="1">
    <source>
        <dbReference type="ARBA" id="ARBA00004651"/>
    </source>
</evidence>
<evidence type="ECO:0000313" key="9">
    <source>
        <dbReference type="EMBL" id="GGJ54913.1"/>
    </source>
</evidence>
<dbReference type="PROSITE" id="PS50928">
    <property type="entry name" value="ABC_TM1"/>
    <property type="match status" value="1"/>
</dbReference>
<evidence type="ECO:0000256" key="3">
    <source>
        <dbReference type="ARBA" id="ARBA00022475"/>
    </source>
</evidence>
<dbReference type="EMBL" id="BMPN01000002">
    <property type="protein sequence ID" value="GGJ54913.1"/>
    <property type="molecule type" value="Genomic_DNA"/>
</dbReference>
<dbReference type="CDD" id="cd06261">
    <property type="entry name" value="TM_PBP2"/>
    <property type="match status" value="1"/>
</dbReference>
<organism evidence="9 10">
    <name type="scientific">Virgibacillus kapii</name>
    <dbReference type="NCBI Taxonomy" id="1638645"/>
    <lineage>
        <taxon>Bacteria</taxon>
        <taxon>Bacillati</taxon>
        <taxon>Bacillota</taxon>
        <taxon>Bacilli</taxon>
        <taxon>Bacillales</taxon>
        <taxon>Bacillaceae</taxon>
        <taxon>Virgibacillus</taxon>
    </lineage>
</organism>
<evidence type="ECO:0000256" key="2">
    <source>
        <dbReference type="ARBA" id="ARBA00022448"/>
    </source>
</evidence>
<feature type="transmembrane region" description="Helical" evidence="7">
    <location>
        <begin position="12"/>
        <end position="31"/>
    </location>
</feature>
<proteinExistence type="inferred from homology"/>
<reference evidence="10" key="1">
    <citation type="journal article" date="2019" name="Int. J. Syst. Evol. Microbiol.">
        <title>The Global Catalogue of Microorganisms (GCM) 10K type strain sequencing project: providing services to taxonomists for standard genome sequencing and annotation.</title>
        <authorList>
            <consortium name="The Broad Institute Genomics Platform"/>
            <consortium name="The Broad Institute Genome Sequencing Center for Infectious Disease"/>
            <person name="Wu L."/>
            <person name="Ma J."/>
        </authorList>
    </citation>
    <scope>NUCLEOTIDE SEQUENCE [LARGE SCALE GENOMIC DNA]</scope>
    <source>
        <strain evidence="10">JCM 30071</strain>
    </source>
</reference>
<comment type="similarity">
    <text evidence="7">Belongs to the binding-protein-dependent transport system permease family.</text>
</comment>
<dbReference type="Proteomes" id="UP000634435">
    <property type="component" value="Unassembled WGS sequence"/>
</dbReference>
<feature type="transmembrane region" description="Helical" evidence="7">
    <location>
        <begin position="106"/>
        <end position="124"/>
    </location>
</feature>